<evidence type="ECO:0000256" key="3">
    <source>
        <dbReference type="ARBA" id="ARBA00022729"/>
    </source>
</evidence>
<protein>
    <recommendedName>
        <fullName evidence="6">GDNF/GAS1 domain-containing protein</fullName>
    </recommendedName>
</protein>
<keyword evidence="8" id="KW-1185">Reference proteome</keyword>
<proteinExistence type="predicted"/>
<dbReference type="InterPro" id="IPR016017">
    <property type="entry name" value="GDNF/GAS1"/>
</dbReference>
<dbReference type="GO" id="GO:0005886">
    <property type="term" value="C:plasma membrane"/>
    <property type="evidence" value="ECO:0007669"/>
    <property type="project" value="UniProtKB-SubCell"/>
</dbReference>
<evidence type="ECO:0000313" key="7">
    <source>
        <dbReference type="EMBL" id="VDK71469.1"/>
    </source>
</evidence>
<dbReference type="AlphaFoldDB" id="A0A3P6SJ36"/>
<keyword evidence="2" id="KW-1003">Cell membrane</keyword>
<gene>
    <name evidence="7" type="ORF">ASIM_LOCUS19702</name>
</gene>
<evidence type="ECO:0000256" key="4">
    <source>
        <dbReference type="ARBA" id="ARBA00023136"/>
    </source>
</evidence>
<evidence type="ECO:0000256" key="2">
    <source>
        <dbReference type="ARBA" id="ARBA00022475"/>
    </source>
</evidence>
<comment type="subcellular location">
    <subcellularLocation>
        <location evidence="1">Cell membrane</location>
    </subcellularLocation>
</comment>
<organism evidence="7 8">
    <name type="scientific">Anisakis simplex</name>
    <name type="common">Herring worm</name>
    <dbReference type="NCBI Taxonomy" id="6269"/>
    <lineage>
        <taxon>Eukaryota</taxon>
        <taxon>Metazoa</taxon>
        <taxon>Ecdysozoa</taxon>
        <taxon>Nematoda</taxon>
        <taxon>Chromadorea</taxon>
        <taxon>Rhabditida</taxon>
        <taxon>Spirurina</taxon>
        <taxon>Ascaridomorpha</taxon>
        <taxon>Ascaridoidea</taxon>
        <taxon>Anisakidae</taxon>
        <taxon>Anisakis</taxon>
        <taxon>Anisakis simplex complex</taxon>
    </lineage>
</organism>
<name>A0A3P6SJ36_ANISI</name>
<sequence length="122" mass="13763">MYQNRLGRALLRTDASCIPGRYEMKMCNLLPERSPLHCNLAKLICEADMTCNAKWEVFTSECESDAVHDQCSDQCKQRLQDTFATEKGAALAHCTCTKQEDQLCENLKNTTLKACSEVSAHR</sequence>
<evidence type="ECO:0000313" key="8">
    <source>
        <dbReference type="Proteomes" id="UP000267096"/>
    </source>
</evidence>
<keyword evidence="3" id="KW-0732">Signal</keyword>
<evidence type="ECO:0000256" key="5">
    <source>
        <dbReference type="ARBA" id="ARBA00023180"/>
    </source>
</evidence>
<evidence type="ECO:0000256" key="1">
    <source>
        <dbReference type="ARBA" id="ARBA00004236"/>
    </source>
</evidence>
<evidence type="ECO:0000259" key="6">
    <source>
        <dbReference type="Pfam" id="PF02351"/>
    </source>
</evidence>
<reference evidence="7 8" key="1">
    <citation type="submission" date="2018-11" db="EMBL/GenBank/DDBJ databases">
        <authorList>
            <consortium name="Pathogen Informatics"/>
        </authorList>
    </citation>
    <scope>NUCLEOTIDE SEQUENCE [LARGE SCALE GENOMIC DNA]</scope>
</reference>
<feature type="domain" description="GDNF/GAS1" evidence="6">
    <location>
        <begin position="38"/>
        <end position="112"/>
    </location>
</feature>
<dbReference type="OrthoDB" id="5776214at2759"/>
<dbReference type="EMBL" id="UYRR01037771">
    <property type="protein sequence ID" value="VDK71469.1"/>
    <property type="molecule type" value="Genomic_DNA"/>
</dbReference>
<keyword evidence="4" id="KW-0472">Membrane</keyword>
<dbReference type="Pfam" id="PF02351">
    <property type="entry name" value="GDNF"/>
    <property type="match status" value="1"/>
</dbReference>
<dbReference type="Proteomes" id="UP000267096">
    <property type="component" value="Unassembled WGS sequence"/>
</dbReference>
<keyword evidence="5" id="KW-0325">Glycoprotein</keyword>
<accession>A0A3P6SJ36</accession>